<evidence type="ECO:0000313" key="2">
    <source>
        <dbReference type="EMBL" id="EEN47771.1"/>
    </source>
</evidence>
<name>C3ZI29_BRAFL</name>
<evidence type="ECO:0000256" key="1">
    <source>
        <dbReference type="SAM" id="Phobius"/>
    </source>
</evidence>
<accession>C3ZI29</accession>
<feature type="transmembrane region" description="Helical" evidence="1">
    <location>
        <begin position="118"/>
        <end position="141"/>
    </location>
</feature>
<dbReference type="InParanoid" id="C3ZI29"/>
<protein>
    <submittedName>
        <fullName evidence="2">Uncharacterized protein</fullName>
    </submittedName>
</protein>
<proteinExistence type="predicted"/>
<dbReference type="EMBL" id="GG666626">
    <property type="protein sequence ID" value="EEN47771.1"/>
    <property type="molecule type" value="Genomic_DNA"/>
</dbReference>
<reference evidence="2" key="1">
    <citation type="journal article" date="2008" name="Nature">
        <title>The amphioxus genome and the evolution of the chordate karyotype.</title>
        <authorList>
            <consortium name="US DOE Joint Genome Institute (JGI-PGF)"/>
            <person name="Putnam N.H."/>
            <person name="Butts T."/>
            <person name="Ferrier D.E.K."/>
            <person name="Furlong R.F."/>
            <person name="Hellsten U."/>
            <person name="Kawashima T."/>
            <person name="Robinson-Rechavi M."/>
            <person name="Shoguchi E."/>
            <person name="Terry A."/>
            <person name="Yu J.-K."/>
            <person name="Benito-Gutierrez E.L."/>
            <person name="Dubchak I."/>
            <person name="Garcia-Fernandez J."/>
            <person name="Gibson-Brown J.J."/>
            <person name="Grigoriev I.V."/>
            <person name="Horton A.C."/>
            <person name="de Jong P.J."/>
            <person name="Jurka J."/>
            <person name="Kapitonov V.V."/>
            <person name="Kohara Y."/>
            <person name="Kuroki Y."/>
            <person name="Lindquist E."/>
            <person name="Lucas S."/>
            <person name="Osoegawa K."/>
            <person name="Pennacchio L.A."/>
            <person name="Salamov A.A."/>
            <person name="Satou Y."/>
            <person name="Sauka-Spengler T."/>
            <person name="Schmutz J."/>
            <person name="Shin-I T."/>
            <person name="Toyoda A."/>
            <person name="Bronner-Fraser M."/>
            <person name="Fujiyama A."/>
            <person name="Holland L.Z."/>
            <person name="Holland P.W.H."/>
            <person name="Satoh N."/>
            <person name="Rokhsar D.S."/>
        </authorList>
    </citation>
    <scope>NUCLEOTIDE SEQUENCE [LARGE SCALE GENOMIC DNA]</scope>
    <source>
        <strain evidence="2">S238N-H82</strain>
        <tissue evidence="2">Testes</tissue>
    </source>
</reference>
<sequence>MPPGKTSLLMLISHPSAHHRYLADVFGKILAQFGFGTKPPSPSTPLIVLTTTVSTPKLPTTSADQLTTTQEEETTLPGLTTEIGTPEAETATFTALPGTESTPDYSSPSVQGLQTWEIALIAAGASLGGILVIAAVGYGIYKACRKRPESVPSMRWSHMENDSRVAPDSSCPRQLQVNELYRHH</sequence>
<gene>
    <name evidence="2" type="ORF">BRAFLDRAFT_83533</name>
</gene>
<dbReference type="AlphaFoldDB" id="C3ZI29"/>
<keyword evidence="1" id="KW-1133">Transmembrane helix</keyword>
<keyword evidence="1" id="KW-0812">Transmembrane</keyword>
<organism>
    <name type="scientific">Branchiostoma floridae</name>
    <name type="common">Florida lancelet</name>
    <name type="synonym">Amphioxus</name>
    <dbReference type="NCBI Taxonomy" id="7739"/>
    <lineage>
        <taxon>Eukaryota</taxon>
        <taxon>Metazoa</taxon>
        <taxon>Chordata</taxon>
        <taxon>Cephalochordata</taxon>
        <taxon>Leptocardii</taxon>
        <taxon>Amphioxiformes</taxon>
        <taxon>Branchiostomatidae</taxon>
        <taxon>Branchiostoma</taxon>
    </lineage>
</organism>
<keyword evidence="1" id="KW-0472">Membrane</keyword>